<evidence type="ECO:0000313" key="2">
    <source>
        <dbReference type="EMBL" id="EJK44591.1"/>
    </source>
</evidence>
<comment type="caution">
    <text evidence="2">The sequence shown here is derived from an EMBL/GenBank/DDBJ whole genome shotgun (WGS) entry which is preliminary data.</text>
</comment>
<feature type="region of interest" description="Disordered" evidence="1">
    <location>
        <begin position="219"/>
        <end position="286"/>
    </location>
</feature>
<feature type="region of interest" description="Disordered" evidence="1">
    <location>
        <begin position="48"/>
        <end position="78"/>
    </location>
</feature>
<protein>
    <submittedName>
        <fullName evidence="2">Uncharacterized protein</fullName>
    </submittedName>
</protein>
<evidence type="ECO:0000256" key="1">
    <source>
        <dbReference type="SAM" id="MobiDB-lite"/>
    </source>
</evidence>
<proteinExistence type="predicted"/>
<accession>K0R7D3</accession>
<sequence>MTEKNSVERPIFTLTARIAENTNNDLDHNMMSKMKIVSLDRCCSGDSGGHIVSMPTSADARSATPRRNGHPSQDPGVPPSLAGLALARALPCTKPNEGRTNPKRDAAVERQPKIFNKPGRPIQCPHPQGHLSVCSVKNEWIWAEESNSRRGKPRSKRRFYLAFTLTKLSKDRASSGPGNGRVPMLCTYLCRPKIAMSDRVFGDGQKFALSDVHGTWSDGQKFAKKRRPVRQGPVIHRLAGRARAQAPTSTSRGAQRPRTVPSEIRPGGGDETNGRGGGTSAFIPSVGLRPFAKDKFARGGAPSLVRRPVPVPSPFPSPLPPGSPPSLTMTNAPAFTMVYRKRRPPPPAGAAGGPGIPGGTSEKRKSETESGPAADPAGRAENPATGFLDALAAIAEAEKISLDRELAKASSSSSSG</sequence>
<keyword evidence="3" id="KW-1185">Reference proteome</keyword>
<evidence type="ECO:0000313" key="3">
    <source>
        <dbReference type="Proteomes" id="UP000266841"/>
    </source>
</evidence>
<feature type="compositionally biased region" description="Gly residues" evidence="1">
    <location>
        <begin position="266"/>
        <end position="279"/>
    </location>
</feature>
<organism evidence="2 3">
    <name type="scientific">Thalassiosira oceanica</name>
    <name type="common">Marine diatom</name>
    <dbReference type="NCBI Taxonomy" id="159749"/>
    <lineage>
        <taxon>Eukaryota</taxon>
        <taxon>Sar</taxon>
        <taxon>Stramenopiles</taxon>
        <taxon>Ochrophyta</taxon>
        <taxon>Bacillariophyta</taxon>
        <taxon>Coscinodiscophyceae</taxon>
        <taxon>Thalassiosirophycidae</taxon>
        <taxon>Thalassiosirales</taxon>
        <taxon>Thalassiosiraceae</taxon>
        <taxon>Thalassiosira</taxon>
    </lineage>
</organism>
<gene>
    <name evidence="2" type="ORF">THAOC_36859</name>
</gene>
<feature type="compositionally biased region" description="Pro residues" evidence="1">
    <location>
        <begin position="309"/>
        <end position="324"/>
    </location>
</feature>
<dbReference type="AlphaFoldDB" id="K0R7D3"/>
<name>K0R7D3_THAOC</name>
<feature type="non-terminal residue" evidence="2">
    <location>
        <position position="416"/>
    </location>
</feature>
<reference evidence="2 3" key="1">
    <citation type="journal article" date="2012" name="Genome Biol.">
        <title>Genome and low-iron response of an oceanic diatom adapted to chronic iron limitation.</title>
        <authorList>
            <person name="Lommer M."/>
            <person name="Specht M."/>
            <person name="Roy A.S."/>
            <person name="Kraemer L."/>
            <person name="Andreson R."/>
            <person name="Gutowska M.A."/>
            <person name="Wolf J."/>
            <person name="Bergner S.V."/>
            <person name="Schilhabel M.B."/>
            <person name="Klostermeier U.C."/>
            <person name="Beiko R.G."/>
            <person name="Rosenstiel P."/>
            <person name="Hippler M."/>
            <person name="Laroche J."/>
        </authorList>
    </citation>
    <scope>NUCLEOTIDE SEQUENCE [LARGE SCALE GENOMIC DNA]</scope>
    <source>
        <strain evidence="2 3">CCMP1005</strain>
    </source>
</reference>
<dbReference type="EMBL" id="AGNL01049488">
    <property type="protein sequence ID" value="EJK44591.1"/>
    <property type="molecule type" value="Genomic_DNA"/>
</dbReference>
<dbReference type="Proteomes" id="UP000266841">
    <property type="component" value="Unassembled WGS sequence"/>
</dbReference>
<feature type="region of interest" description="Disordered" evidence="1">
    <location>
        <begin position="301"/>
        <end position="384"/>
    </location>
</feature>